<accession>A0A1W9I298</accession>
<dbReference type="EMBL" id="LWDL01000007">
    <property type="protein sequence ID" value="OQW53707.1"/>
    <property type="molecule type" value="Genomic_DNA"/>
</dbReference>
<sequence>MNRLKMTRLTVPVAFALVSGAMLTAARADGYRSAPPQAVDVEVREWSTPYTLDIPADLGRGRQGGHVLTYAPAYGQGPGAIPPRAGGPPLANTPLCAGGQIFAAGIGCVQGYRPPPGNVRGPLPFNDGQLALPDQRRYRQR</sequence>
<evidence type="ECO:0000313" key="3">
    <source>
        <dbReference type="EMBL" id="OQW53707.1"/>
    </source>
</evidence>
<organism evidence="3 4">
    <name type="scientific">Candidatus Raskinella chloraquaticus</name>
    <dbReference type="NCBI Taxonomy" id="1951219"/>
    <lineage>
        <taxon>Bacteria</taxon>
        <taxon>Pseudomonadati</taxon>
        <taxon>Pseudomonadota</taxon>
        <taxon>Alphaproteobacteria</taxon>
        <taxon>Hyphomicrobiales</taxon>
        <taxon>Phreatobacteraceae</taxon>
        <taxon>Candidatus Raskinella</taxon>
    </lineage>
</organism>
<keyword evidence="2" id="KW-0732">Signal</keyword>
<gene>
    <name evidence="3" type="ORF">A4S15_14595</name>
</gene>
<protein>
    <submittedName>
        <fullName evidence="3">Uncharacterized protein</fullName>
    </submittedName>
</protein>
<dbReference type="RefSeq" id="WP_376800610.1">
    <property type="nucleotide sequence ID" value="NZ_DBNB01000005.1"/>
</dbReference>
<evidence type="ECO:0000313" key="4">
    <source>
        <dbReference type="Proteomes" id="UP000192872"/>
    </source>
</evidence>
<comment type="caution">
    <text evidence="3">The sequence shown here is derived from an EMBL/GenBank/DDBJ whole genome shotgun (WGS) entry which is preliminary data.</text>
</comment>
<dbReference type="STRING" id="1827387.A4S15_14595"/>
<name>A0A1W9I298_9HYPH</name>
<evidence type="ECO:0000256" key="2">
    <source>
        <dbReference type="SAM" id="SignalP"/>
    </source>
</evidence>
<proteinExistence type="predicted"/>
<dbReference type="AlphaFoldDB" id="A0A1W9I298"/>
<dbReference type="Proteomes" id="UP000192872">
    <property type="component" value="Unassembled WGS sequence"/>
</dbReference>
<feature type="signal peptide" evidence="2">
    <location>
        <begin position="1"/>
        <end position="28"/>
    </location>
</feature>
<feature type="chain" id="PRO_5013230187" evidence="2">
    <location>
        <begin position="29"/>
        <end position="141"/>
    </location>
</feature>
<feature type="region of interest" description="Disordered" evidence="1">
    <location>
        <begin position="119"/>
        <end position="141"/>
    </location>
</feature>
<reference evidence="3 4" key="1">
    <citation type="journal article" date="2017" name="Water Res.">
        <title>Comammox in drinking water systems.</title>
        <authorList>
            <person name="Wang Y."/>
            <person name="Ma L."/>
            <person name="Mao Y."/>
            <person name="Jiang X."/>
            <person name="Xia Y."/>
            <person name="Yu K."/>
            <person name="Li B."/>
            <person name="Zhang T."/>
        </authorList>
    </citation>
    <scope>NUCLEOTIDE SEQUENCE [LARGE SCALE GENOMIC DNA]</scope>
    <source>
        <strain evidence="3">SG_bin8</strain>
    </source>
</reference>
<evidence type="ECO:0000256" key="1">
    <source>
        <dbReference type="SAM" id="MobiDB-lite"/>
    </source>
</evidence>